<dbReference type="Proteomes" id="UP001165121">
    <property type="component" value="Unassembled WGS sequence"/>
</dbReference>
<dbReference type="OrthoDB" id="145843at2759"/>
<comment type="caution">
    <text evidence="1">The sequence shown here is derived from an EMBL/GenBank/DDBJ whole genome shotgun (WGS) entry which is preliminary data.</text>
</comment>
<name>A0A9W6U192_9STRA</name>
<proteinExistence type="predicted"/>
<accession>A0A9W6U192</accession>
<dbReference type="EMBL" id="BSXT01000321">
    <property type="protein sequence ID" value="GMF24378.1"/>
    <property type="molecule type" value="Genomic_DNA"/>
</dbReference>
<dbReference type="AlphaFoldDB" id="A0A9W6U192"/>
<evidence type="ECO:0000313" key="1">
    <source>
        <dbReference type="EMBL" id="GMF24378.1"/>
    </source>
</evidence>
<protein>
    <submittedName>
        <fullName evidence="1">Unnamed protein product</fullName>
    </submittedName>
</protein>
<reference evidence="1" key="1">
    <citation type="submission" date="2023-04" db="EMBL/GenBank/DDBJ databases">
        <title>Phytophthora fragariaefolia NBRC 109709.</title>
        <authorList>
            <person name="Ichikawa N."/>
            <person name="Sato H."/>
            <person name="Tonouchi N."/>
        </authorList>
    </citation>
    <scope>NUCLEOTIDE SEQUENCE</scope>
    <source>
        <strain evidence="1">NBRC 109709</strain>
    </source>
</reference>
<sequence>MAPKLERWPRTINWPWEKQGDATYNPRLCTVCPCALLMVIGNAVWAGRFYGSQLVGKAGVVPVAYEHDSWNQYALPAPLPGPDLGVDNVWLELHHPKSRTTLQSPRSGFKFRMSMIGAPFLSVTLCGRIPLMFAEFRISGSKKFQSSSS</sequence>
<gene>
    <name evidence="1" type="ORF">Pfra01_000408700</name>
</gene>
<evidence type="ECO:0000313" key="2">
    <source>
        <dbReference type="Proteomes" id="UP001165121"/>
    </source>
</evidence>
<keyword evidence="2" id="KW-1185">Reference proteome</keyword>
<organism evidence="1 2">
    <name type="scientific">Phytophthora fragariaefolia</name>
    <dbReference type="NCBI Taxonomy" id="1490495"/>
    <lineage>
        <taxon>Eukaryota</taxon>
        <taxon>Sar</taxon>
        <taxon>Stramenopiles</taxon>
        <taxon>Oomycota</taxon>
        <taxon>Peronosporomycetes</taxon>
        <taxon>Peronosporales</taxon>
        <taxon>Peronosporaceae</taxon>
        <taxon>Phytophthora</taxon>
    </lineage>
</organism>